<accession>A0A4Q9MMQ7</accession>
<dbReference type="InterPro" id="IPR000209">
    <property type="entry name" value="Peptidase_S8/S53_dom"/>
</dbReference>
<evidence type="ECO:0000256" key="11">
    <source>
        <dbReference type="PROSITE-ProRule" id="PRU01032"/>
    </source>
</evidence>
<feature type="active site" description="Charge relay system" evidence="11">
    <location>
        <position position="275"/>
    </location>
</feature>
<feature type="active site" description="Charge relay system" evidence="11">
    <location>
        <position position="468"/>
    </location>
</feature>
<evidence type="ECO:0000256" key="1">
    <source>
        <dbReference type="ARBA" id="ARBA00001910"/>
    </source>
</evidence>
<feature type="binding site" evidence="11">
    <location>
        <position position="538"/>
    </location>
    <ligand>
        <name>Ca(2+)</name>
        <dbReference type="ChEBI" id="CHEBI:29108"/>
    </ligand>
</feature>
<feature type="chain" id="PRO_5020625399" description="tripeptidyl-peptidase II" evidence="12">
    <location>
        <begin position="24"/>
        <end position="559"/>
    </location>
</feature>
<feature type="binding site" evidence="11">
    <location>
        <position position="536"/>
    </location>
    <ligand>
        <name>Ca(2+)</name>
        <dbReference type="ChEBI" id="CHEBI:29108"/>
    </ligand>
</feature>
<keyword evidence="12" id="KW-0732">Signal</keyword>
<dbReference type="OrthoDB" id="409122at2759"/>
<keyword evidence="9 11" id="KW-0106">Calcium</keyword>
<evidence type="ECO:0000256" key="3">
    <source>
        <dbReference type="ARBA" id="ARBA00004239"/>
    </source>
</evidence>
<comment type="function">
    <text evidence="2">Secreted tripeptidyl-peptidase which degrades proteins at acidic pHs and is involved in virulence.</text>
</comment>
<dbReference type="InterPro" id="IPR030400">
    <property type="entry name" value="Sedolisin_dom"/>
</dbReference>
<dbReference type="SUPFAM" id="SSF52743">
    <property type="entry name" value="Subtilisin-like"/>
    <property type="match status" value="1"/>
</dbReference>
<dbReference type="InterPro" id="IPR050819">
    <property type="entry name" value="Tripeptidyl-peptidase_I"/>
</dbReference>
<dbReference type="GO" id="GO:0006508">
    <property type="term" value="P:proteolysis"/>
    <property type="evidence" value="ECO:0007669"/>
    <property type="project" value="UniProtKB-KW"/>
</dbReference>
<comment type="catalytic activity">
    <reaction evidence="1">
        <text>Release of an N-terminal tripeptide from a polypeptide.</text>
        <dbReference type="EC" id="3.4.14.10"/>
    </reaction>
</comment>
<dbReference type="Proteomes" id="UP000292957">
    <property type="component" value="Unassembled WGS sequence"/>
</dbReference>
<dbReference type="Pfam" id="PF09286">
    <property type="entry name" value="Pro-kuma_activ"/>
    <property type="match status" value="1"/>
</dbReference>
<evidence type="ECO:0000256" key="8">
    <source>
        <dbReference type="ARBA" id="ARBA00022825"/>
    </source>
</evidence>
<evidence type="ECO:0000259" key="13">
    <source>
        <dbReference type="PROSITE" id="PS51695"/>
    </source>
</evidence>
<dbReference type="GO" id="GO:0005576">
    <property type="term" value="C:extracellular region"/>
    <property type="evidence" value="ECO:0007669"/>
    <property type="project" value="UniProtKB-SubCell"/>
</dbReference>
<dbReference type="PANTHER" id="PTHR14218">
    <property type="entry name" value="PROTEASE S8 TRIPEPTIDYL PEPTIDASE I CLN2"/>
    <property type="match status" value="1"/>
</dbReference>
<evidence type="ECO:0000256" key="12">
    <source>
        <dbReference type="SAM" id="SignalP"/>
    </source>
</evidence>
<organism evidence="14">
    <name type="scientific">Dichomitus squalens</name>
    <dbReference type="NCBI Taxonomy" id="114155"/>
    <lineage>
        <taxon>Eukaryota</taxon>
        <taxon>Fungi</taxon>
        <taxon>Dikarya</taxon>
        <taxon>Basidiomycota</taxon>
        <taxon>Agaricomycotina</taxon>
        <taxon>Agaricomycetes</taxon>
        <taxon>Polyporales</taxon>
        <taxon>Polyporaceae</taxon>
        <taxon>Dichomitus</taxon>
    </lineage>
</organism>
<feature type="active site" description="Charge relay system" evidence="11">
    <location>
        <position position="271"/>
    </location>
</feature>
<dbReference type="PROSITE" id="PS51695">
    <property type="entry name" value="SEDOLISIN"/>
    <property type="match status" value="1"/>
</dbReference>
<comment type="subcellular location">
    <subcellularLocation>
        <location evidence="3">Secreted</location>
        <location evidence="3">Extracellular space</location>
    </subcellularLocation>
</comment>
<dbReference type="InterPro" id="IPR036852">
    <property type="entry name" value="Peptidase_S8/S53_dom_sf"/>
</dbReference>
<reference evidence="14" key="1">
    <citation type="submission" date="2019-01" db="EMBL/GenBank/DDBJ databases">
        <title>Draft genome sequences of three monokaryotic isolates of the white-rot basidiomycete fungus Dichomitus squalens.</title>
        <authorList>
            <consortium name="DOE Joint Genome Institute"/>
            <person name="Lopez S.C."/>
            <person name="Andreopoulos B."/>
            <person name="Pangilinan J."/>
            <person name="Lipzen A."/>
            <person name="Riley R."/>
            <person name="Ahrendt S."/>
            <person name="Ng V."/>
            <person name="Barry K."/>
            <person name="Daum C."/>
            <person name="Grigoriev I.V."/>
            <person name="Hilden K.S."/>
            <person name="Makela M.R."/>
            <person name="de Vries R.P."/>
        </authorList>
    </citation>
    <scope>NUCLEOTIDE SEQUENCE [LARGE SCALE GENOMIC DNA]</scope>
    <source>
        <strain evidence="14">OM18370.1</strain>
    </source>
</reference>
<dbReference type="GO" id="GO:0004252">
    <property type="term" value="F:serine-type endopeptidase activity"/>
    <property type="evidence" value="ECO:0007669"/>
    <property type="project" value="UniProtKB-UniRule"/>
</dbReference>
<name>A0A4Q9MMQ7_9APHY</name>
<evidence type="ECO:0000256" key="2">
    <source>
        <dbReference type="ARBA" id="ARBA00002451"/>
    </source>
</evidence>
<dbReference type="SMART" id="SM00944">
    <property type="entry name" value="Pro-kuma_activ"/>
    <property type="match status" value="1"/>
</dbReference>
<gene>
    <name evidence="14" type="ORF">BD311DRAFT_866136</name>
</gene>
<keyword evidence="8 11" id="KW-0720">Serine protease</keyword>
<dbReference type="EMBL" id="ML143433">
    <property type="protein sequence ID" value="TBU27326.1"/>
    <property type="molecule type" value="Genomic_DNA"/>
</dbReference>
<evidence type="ECO:0000313" key="14">
    <source>
        <dbReference type="EMBL" id="TBU27326.1"/>
    </source>
</evidence>
<feature type="signal peptide" evidence="12">
    <location>
        <begin position="1"/>
        <end position="23"/>
    </location>
</feature>
<keyword evidence="7 11" id="KW-0378">Hydrolase</keyword>
<dbReference type="SUPFAM" id="SSF54897">
    <property type="entry name" value="Protease propeptides/inhibitors"/>
    <property type="match status" value="1"/>
</dbReference>
<evidence type="ECO:0000256" key="7">
    <source>
        <dbReference type="ARBA" id="ARBA00022801"/>
    </source>
</evidence>
<dbReference type="EC" id="3.4.14.10" evidence="4"/>
<evidence type="ECO:0000256" key="6">
    <source>
        <dbReference type="ARBA" id="ARBA00022723"/>
    </source>
</evidence>
<dbReference type="CDD" id="cd04056">
    <property type="entry name" value="Peptidases_S53"/>
    <property type="match status" value="1"/>
</dbReference>
<comment type="cofactor">
    <cofactor evidence="11">
        <name>Ca(2+)</name>
        <dbReference type="ChEBI" id="CHEBI:29108"/>
    </cofactor>
    <text evidence="11">Binds 1 Ca(2+) ion per subunit.</text>
</comment>
<feature type="domain" description="Peptidase S53" evidence="13">
    <location>
        <begin position="196"/>
        <end position="558"/>
    </location>
</feature>
<dbReference type="GO" id="GO:0008240">
    <property type="term" value="F:tripeptidyl-peptidase activity"/>
    <property type="evidence" value="ECO:0007669"/>
    <property type="project" value="UniProtKB-EC"/>
</dbReference>
<keyword evidence="10" id="KW-0865">Zymogen</keyword>
<dbReference type="PANTHER" id="PTHR14218:SF15">
    <property type="entry name" value="TRIPEPTIDYL-PEPTIDASE 1"/>
    <property type="match status" value="1"/>
</dbReference>
<evidence type="ECO:0000256" key="4">
    <source>
        <dbReference type="ARBA" id="ARBA00012462"/>
    </source>
</evidence>
<proteinExistence type="predicted"/>
<evidence type="ECO:0000256" key="5">
    <source>
        <dbReference type="ARBA" id="ARBA00022670"/>
    </source>
</evidence>
<evidence type="ECO:0000256" key="10">
    <source>
        <dbReference type="ARBA" id="ARBA00023145"/>
    </source>
</evidence>
<feature type="binding site" evidence="11">
    <location>
        <position position="511"/>
    </location>
    <ligand>
        <name>Ca(2+)</name>
        <dbReference type="ChEBI" id="CHEBI:29108"/>
    </ligand>
</feature>
<keyword evidence="6 11" id="KW-0479">Metal-binding</keyword>
<dbReference type="InterPro" id="IPR015366">
    <property type="entry name" value="S53_propep"/>
</dbReference>
<evidence type="ECO:0000256" key="9">
    <source>
        <dbReference type="ARBA" id="ARBA00022837"/>
    </source>
</evidence>
<feature type="binding site" evidence="11">
    <location>
        <position position="510"/>
    </location>
    <ligand>
        <name>Ca(2+)</name>
        <dbReference type="ChEBI" id="CHEBI:29108"/>
    </ligand>
</feature>
<protein>
    <recommendedName>
        <fullName evidence="4">tripeptidyl-peptidase II</fullName>
        <ecNumber evidence="4">3.4.14.10</ecNumber>
    </recommendedName>
</protein>
<sequence length="559" mass="59004">MLPLMRLLGSTLVAAALISRGAASSSDAALDPTRQGLRFALKQSDPQGLIDALYRVSDPASASYGKYLSKEEVNAFTAPKPESVQAVTDWLKAKNLTGTTISSSGDWVSAGSPTVAQANALFNANFTVFKDEDGAEVIRTLSYSLPAELQGHVDLVHPTISFPDSASNVQPNSKKRALYTSHDHSRRNAPPACSNGTSPACLQALYQIPATPNVNPTNRIGVTGFYGNEAHFAYLETFLETYRPDMDPKTNFTVVGVDGGSDEQNPYSVLEGDLDIRNTVGVATDVPVIEYFVGGNTTDGVNGWLDVAVFLANLEDPPQVLTTSYAHQETTWAFSITDKVCQSYAALGARGVTVLYASGDGGPGCSPDNITNFEANFPASCPFLTAVGGTQNYAPEEGWVHSSGGFSSIYARPPYYQDAFVPAYLAKLGSANAGRFNASGRGIPDIAAAATDFPVYAAGVFFSASGTSAATPAVADIVALLNDRLISAGRPTLGFLNPWLYSVGYEAFTDITAGNSSVQCGSDNDGPPRGFNATHGWDPVTGLGTPNFDKLLHILGLVR</sequence>
<dbReference type="Pfam" id="PF00082">
    <property type="entry name" value="Peptidase_S8"/>
    <property type="match status" value="1"/>
</dbReference>
<dbReference type="Gene3D" id="3.40.50.200">
    <property type="entry name" value="Peptidase S8/S53 domain"/>
    <property type="match status" value="1"/>
</dbReference>
<keyword evidence="5 11" id="KW-0645">Protease</keyword>
<dbReference type="AlphaFoldDB" id="A0A4Q9MMQ7"/>
<dbReference type="CDD" id="cd11377">
    <property type="entry name" value="Pro-peptidase_S53"/>
    <property type="match status" value="1"/>
</dbReference>
<dbReference type="GO" id="GO:0046872">
    <property type="term" value="F:metal ion binding"/>
    <property type="evidence" value="ECO:0007669"/>
    <property type="project" value="UniProtKB-UniRule"/>
</dbReference>